<comment type="caution">
    <text evidence="2">The sequence shown here is derived from an EMBL/GenBank/DDBJ whole genome shotgun (WGS) entry which is preliminary data.</text>
</comment>
<gene>
    <name evidence="2" type="ORF">BE04_44360</name>
    <name evidence="3" type="ORF">BE18_26010</name>
</gene>
<protein>
    <recommendedName>
        <fullName evidence="1">Hemerythrin-like domain-containing protein</fullName>
    </recommendedName>
</protein>
<evidence type="ECO:0000313" key="4">
    <source>
        <dbReference type="Proteomes" id="UP000075515"/>
    </source>
</evidence>
<name>A0A150P791_SORCE</name>
<evidence type="ECO:0000259" key="1">
    <source>
        <dbReference type="Pfam" id="PF01814"/>
    </source>
</evidence>
<feature type="domain" description="Hemerythrin-like" evidence="1">
    <location>
        <begin position="32"/>
        <end position="150"/>
    </location>
</feature>
<dbReference type="Gene3D" id="1.20.120.520">
    <property type="entry name" value="nmb1532 protein domain like"/>
    <property type="match status" value="1"/>
</dbReference>
<dbReference type="EMBL" id="JELX01003718">
    <property type="protein sequence ID" value="KYF51486.1"/>
    <property type="molecule type" value="Genomic_DNA"/>
</dbReference>
<sequence>MTPRSRSRRAGLDLLRDLDYDGPRVMELDRMVSELFEEEERAREMARKLMAMAQRSADEASAERGSLLAFLRGPMERHMRWEETAIFPHFQARGLAEEVQVALKQHADVREATEALANVAQGGDVAGSIVTVARLLLHHTNFEGDYIYPELTRDEWRELMKETVRQGI</sequence>
<evidence type="ECO:0000313" key="3">
    <source>
        <dbReference type="EMBL" id="KYF84507.1"/>
    </source>
</evidence>
<reference evidence="4 5" key="1">
    <citation type="submission" date="2014-02" db="EMBL/GenBank/DDBJ databases">
        <title>The small core and large imbalanced accessory genome model reveals a collaborative survival strategy of Sorangium cellulosum strains in nature.</title>
        <authorList>
            <person name="Han K."/>
            <person name="Peng R."/>
            <person name="Blom J."/>
            <person name="Li Y.-Z."/>
        </authorList>
    </citation>
    <scope>NUCLEOTIDE SEQUENCE [LARGE SCALE GENOMIC DNA]</scope>
    <source>
        <strain evidence="3 4">So0149</strain>
        <strain evidence="2 5">So0157-18</strain>
    </source>
</reference>
<organism evidence="2 5">
    <name type="scientific">Sorangium cellulosum</name>
    <name type="common">Polyangium cellulosum</name>
    <dbReference type="NCBI Taxonomy" id="56"/>
    <lineage>
        <taxon>Bacteria</taxon>
        <taxon>Pseudomonadati</taxon>
        <taxon>Myxococcota</taxon>
        <taxon>Polyangia</taxon>
        <taxon>Polyangiales</taxon>
        <taxon>Polyangiaceae</taxon>
        <taxon>Sorangium</taxon>
    </lineage>
</organism>
<proteinExistence type="predicted"/>
<evidence type="ECO:0000313" key="2">
    <source>
        <dbReference type="EMBL" id="KYF51486.1"/>
    </source>
</evidence>
<dbReference type="AlphaFoldDB" id="A0A150P791"/>
<dbReference type="Pfam" id="PF01814">
    <property type="entry name" value="Hemerythrin"/>
    <property type="match status" value="1"/>
</dbReference>
<accession>A0A150P791</accession>
<dbReference type="Proteomes" id="UP000075604">
    <property type="component" value="Unassembled WGS sequence"/>
</dbReference>
<dbReference type="EMBL" id="JEMC01002932">
    <property type="protein sequence ID" value="KYF84507.1"/>
    <property type="molecule type" value="Genomic_DNA"/>
</dbReference>
<evidence type="ECO:0000313" key="5">
    <source>
        <dbReference type="Proteomes" id="UP000075604"/>
    </source>
</evidence>
<dbReference type="Proteomes" id="UP000075515">
    <property type="component" value="Unassembled WGS sequence"/>
</dbReference>
<dbReference type="InterPro" id="IPR012312">
    <property type="entry name" value="Hemerythrin-like"/>
</dbReference>